<gene>
    <name evidence="1" type="ORF">PFDG_05254</name>
</gene>
<dbReference type="Proteomes" id="UP000054282">
    <property type="component" value="Unassembled WGS sequence"/>
</dbReference>
<sequence>MEFEKWFNLDNPSIRVGPISTSALLSKFINVNEQDLHITEDGYIFLTLFHTVIFTSNNDAYGNDSGSTIHFYTSILKEKFYQSFGVDSIYSHAANGCTVVSHSS</sequence>
<dbReference type="AlphaFoldDB" id="A0A0L7MA17"/>
<dbReference type="KEGG" id="pfd:PFDG_05254"/>
<reference evidence="2" key="2">
    <citation type="submission" date="2006-09" db="EMBL/GenBank/DDBJ databases">
        <title>The genome sequence of Plasmodium falciparum Dd2.</title>
        <authorList>
            <consortium name="The Broad Institute Genome Sequencing Platform"/>
            <person name="Birren B."/>
            <person name="Lander E."/>
            <person name="Galagan J."/>
            <person name="Nusbaum C."/>
            <person name="Devon K."/>
            <person name="Henn M."/>
            <person name="Jaffe D."/>
            <person name="Butler J."/>
            <person name="Alvarez P."/>
            <person name="Gnerre S."/>
            <person name="Grabherr M."/>
            <person name="Kleber M."/>
            <person name="Mauceli E."/>
            <person name="Brockman W."/>
            <person name="MacCallum I.A."/>
            <person name="Rounsley S."/>
            <person name="Young S."/>
            <person name="LaButti K."/>
            <person name="Pushparaj V."/>
            <person name="DeCaprio D."/>
            <person name="Crawford M."/>
            <person name="Koehrsen M."/>
            <person name="Engels R."/>
            <person name="Montgomery P."/>
            <person name="Pearson M."/>
            <person name="Howarth C."/>
            <person name="Larson L."/>
            <person name="Luoma S."/>
            <person name="White J."/>
            <person name="Kodira C."/>
            <person name="Zeng Q."/>
            <person name="O'Leary S."/>
            <person name="Yandava C."/>
            <person name="Alvarado L."/>
            <person name="Wirth D."/>
            <person name="Volkman S."/>
            <person name="Hartl D."/>
        </authorList>
    </citation>
    <scope>NUCLEOTIDE SEQUENCE [LARGE SCALE GENOMIC DNA]</scope>
</reference>
<proteinExistence type="predicted"/>
<accession>A0A0L7MA17</accession>
<evidence type="ECO:0000313" key="1">
    <source>
        <dbReference type="EMBL" id="KOB89702.1"/>
    </source>
</evidence>
<protein>
    <submittedName>
        <fullName evidence="1">Uncharacterized protein</fullName>
    </submittedName>
</protein>
<evidence type="ECO:0000313" key="2">
    <source>
        <dbReference type="Proteomes" id="UP000054282"/>
    </source>
</evidence>
<dbReference type="EMBL" id="GG702991">
    <property type="protein sequence ID" value="KOB89702.1"/>
    <property type="molecule type" value="Genomic_DNA"/>
</dbReference>
<reference evidence="2" key="1">
    <citation type="submission" date="2006-09" db="EMBL/GenBank/DDBJ databases">
        <title>Annotation of Plasmodium falciparum Dd2.</title>
        <authorList>
            <consortium name="The Broad Institute Genome Sequencing Platform"/>
            <person name="Volkman S.K."/>
            <person name="Neafsey D.E."/>
            <person name="Dash A.P."/>
            <person name="Chitnis C.E."/>
            <person name="Hartl D.L."/>
            <person name="Young S.K."/>
            <person name="Zeng Q."/>
            <person name="Koehrsen M."/>
            <person name="Alvarado L."/>
            <person name="Berlin A."/>
            <person name="Borenstein D."/>
            <person name="Chapman S.B."/>
            <person name="Chen Z."/>
            <person name="Engels R."/>
            <person name="Freedman E."/>
            <person name="Gellesch M."/>
            <person name="Goldberg J."/>
            <person name="Griggs A."/>
            <person name="Gujja S."/>
            <person name="Heilman E.R."/>
            <person name="Heiman D.I."/>
            <person name="Howarth C."/>
            <person name="Jen D."/>
            <person name="Larson L."/>
            <person name="Mehta T."/>
            <person name="Neiman D."/>
            <person name="Park D."/>
            <person name="Pearson M."/>
            <person name="Roberts A."/>
            <person name="Saif S."/>
            <person name="Shea T."/>
            <person name="Shenoy N."/>
            <person name="Sisk P."/>
            <person name="Stolte C."/>
            <person name="Sykes S."/>
            <person name="Walk T."/>
            <person name="White J."/>
            <person name="Yandava C."/>
            <person name="Haas B."/>
            <person name="Henn M.R."/>
            <person name="Nusbaum C."/>
            <person name="Birren B."/>
        </authorList>
    </citation>
    <scope>NUCLEOTIDE SEQUENCE [LARGE SCALE GENOMIC DNA]</scope>
</reference>
<name>A0A0L7MA17_PLAF4</name>
<organism evidence="1 2">
    <name type="scientific">Plasmodium falciparum (isolate Dd2)</name>
    <dbReference type="NCBI Taxonomy" id="57267"/>
    <lineage>
        <taxon>Eukaryota</taxon>
        <taxon>Sar</taxon>
        <taxon>Alveolata</taxon>
        <taxon>Apicomplexa</taxon>
        <taxon>Aconoidasida</taxon>
        <taxon>Haemosporida</taxon>
        <taxon>Plasmodiidae</taxon>
        <taxon>Plasmodium</taxon>
        <taxon>Plasmodium (Laverania)</taxon>
    </lineage>
</organism>